<dbReference type="RefSeq" id="WP_208308190.1">
    <property type="nucleotide sequence ID" value="NZ_JAGETX010000008.1"/>
</dbReference>
<evidence type="ECO:0000313" key="1">
    <source>
        <dbReference type="EMBL" id="MBO3271892.1"/>
    </source>
</evidence>
<protein>
    <recommendedName>
        <fullName evidence="3">STAS/SEC14 domain-containing protein</fullName>
    </recommendedName>
</protein>
<dbReference type="EMBL" id="JAGETX010000008">
    <property type="protein sequence ID" value="MBO3271892.1"/>
    <property type="molecule type" value="Genomic_DNA"/>
</dbReference>
<evidence type="ECO:0000313" key="2">
    <source>
        <dbReference type="Proteomes" id="UP000670527"/>
    </source>
</evidence>
<keyword evidence="2" id="KW-1185">Reference proteome</keyword>
<reference evidence="1 2" key="1">
    <citation type="submission" date="2021-03" db="EMBL/GenBank/DDBJ databases">
        <authorList>
            <person name="Kim M.K."/>
        </authorList>
    </citation>
    <scope>NUCLEOTIDE SEQUENCE [LARGE SCALE GENOMIC DNA]</scope>
    <source>
        <strain evidence="1 2">BT507</strain>
    </source>
</reference>
<name>A0ABS3TE40_9BACT</name>
<comment type="caution">
    <text evidence="1">The sequence shown here is derived from an EMBL/GenBank/DDBJ whole genome shotgun (WGS) entry which is preliminary data.</text>
</comment>
<organism evidence="1 2">
    <name type="scientific">Hymenobacter defluvii</name>
    <dbReference type="NCBI Taxonomy" id="2054411"/>
    <lineage>
        <taxon>Bacteria</taxon>
        <taxon>Pseudomonadati</taxon>
        <taxon>Bacteroidota</taxon>
        <taxon>Cytophagia</taxon>
        <taxon>Cytophagales</taxon>
        <taxon>Hymenobacteraceae</taxon>
        <taxon>Hymenobacter</taxon>
    </lineage>
</organism>
<accession>A0ABS3TE40</accession>
<proteinExistence type="predicted"/>
<sequence>MELQPLFETPNFTIAHDDLHHWLYISWRGEYDFTAVITGCILILRHIELTKSQKILNDSSQVLDGWNEVTRWVGESFFQELANHGVLAVAWVKAEDWPAQAAINEAMQYVSQPLADTFDDTVAACRWLENIR</sequence>
<dbReference type="Proteomes" id="UP000670527">
    <property type="component" value="Unassembled WGS sequence"/>
</dbReference>
<evidence type="ECO:0008006" key="3">
    <source>
        <dbReference type="Google" id="ProtNLM"/>
    </source>
</evidence>
<gene>
    <name evidence="1" type="ORF">J4D97_14630</name>
</gene>